<comment type="caution">
    <text evidence="4">The sequence shown here is derived from an EMBL/GenBank/DDBJ whole genome shotgun (WGS) entry which is preliminary data.</text>
</comment>
<evidence type="ECO:0000256" key="1">
    <source>
        <dbReference type="ARBA" id="ARBA00023125"/>
    </source>
</evidence>
<dbReference type="PANTHER" id="PTHR30461:SF2">
    <property type="entry name" value="SERINE RECOMBINASE PINE-RELATED"/>
    <property type="match status" value="1"/>
</dbReference>
<dbReference type="InterPro" id="IPR038109">
    <property type="entry name" value="DNA_bind_recomb_sf"/>
</dbReference>
<gene>
    <name evidence="4" type="ORF">ACE41H_25165</name>
</gene>
<dbReference type="RefSeq" id="WP_375358313.1">
    <property type="nucleotide sequence ID" value="NZ_JBHHMI010000081.1"/>
</dbReference>
<keyword evidence="2" id="KW-0233">DNA recombination</keyword>
<sequence length="163" mass="18368">YIFKLHSEGLGKQKIADILNSEGYKTQRQYSFQPSTVKAIINNPVYKGCLVLHDRKYTKENGEYTFKVVDTVITNDAHPAIIPPDEWEQAKRERAERGAKAAALREKATVKTGTTMLKDLLFCGICGGKLFVTKERNGKYLIKPCEYLLPDSGEKCGNHGMRL</sequence>
<feature type="non-terminal residue" evidence="4">
    <location>
        <position position="163"/>
    </location>
</feature>
<keyword evidence="1" id="KW-0238">DNA-binding</keyword>
<dbReference type="Proteomes" id="UP001580346">
    <property type="component" value="Unassembled WGS sequence"/>
</dbReference>
<dbReference type="EMBL" id="JBHHMI010000081">
    <property type="protein sequence ID" value="MFB5270046.1"/>
    <property type="molecule type" value="Genomic_DNA"/>
</dbReference>
<dbReference type="PROSITE" id="PS51737">
    <property type="entry name" value="RECOMBINASE_DNA_BIND"/>
    <property type="match status" value="1"/>
</dbReference>
<dbReference type="Gene3D" id="3.90.1750.20">
    <property type="entry name" value="Putative Large Serine Recombinase, Chain B, Domain 2"/>
    <property type="match status" value="1"/>
</dbReference>
<keyword evidence="5" id="KW-1185">Reference proteome</keyword>
<evidence type="ECO:0000313" key="5">
    <source>
        <dbReference type="Proteomes" id="UP001580346"/>
    </source>
</evidence>
<feature type="non-terminal residue" evidence="4">
    <location>
        <position position="1"/>
    </location>
</feature>
<proteinExistence type="predicted"/>
<protein>
    <submittedName>
        <fullName evidence="4">Recombinase family protein</fullName>
    </submittedName>
</protein>
<dbReference type="Pfam" id="PF07508">
    <property type="entry name" value="Recombinase"/>
    <property type="match status" value="1"/>
</dbReference>
<evidence type="ECO:0000256" key="2">
    <source>
        <dbReference type="ARBA" id="ARBA00023172"/>
    </source>
</evidence>
<dbReference type="InterPro" id="IPR011109">
    <property type="entry name" value="DNA_bind_recombinase_dom"/>
</dbReference>
<feature type="domain" description="Recombinase" evidence="3">
    <location>
        <begin position="1"/>
        <end position="101"/>
    </location>
</feature>
<dbReference type="PANTHER" id="PTHR30461">
    <property type="entry name" value="DNA-INVERTASE FROM LAMBDOID PROPHAGE"/>
    <property type="match status" value="1"/>
</dbReference>
<organism evidence="4 5">
    <name type="scientific">Paenibacillus enshidis</name>
    <dbReference type="NCBI Taxonomy" id="1458439"/>
    <lineage>
        <taxon>Bacteria</taxon>
        <taxon>Bacillati</taxon>
        <taxon>Bacillota</taxon>
        <taxon>Bacilli</taxon>
        <taxon>Bacillales</taxon>
        <taxon>Paenibacillaceae</taxon>
        <taxon>Paenibacillus</taxon>
    </lineage>
</organism>
<evidence type="ECO:0000313" key="4">
    <source>
        <dbReference type="EMBL" id="MFB5270046.1"/>
    </source>
</evidence>
<reference evidence="4 5" key="1">
    <citation type="submission" date="2024-09" db="EMBL/GenBank/DDBJ databases">
        <title>Paenibacillus zeirhizospherea sp. nov., isolated from surface of the maize (Zea mays) roots in a horticulture field, Hungary.</title>
        <authorList>
            <person name="Marton D."/>
            <person name="Farkas M."/>
            <person name="Bedics A."/>
            <person name="Toth E."/>
            <person name="Tancsics A."/>
            <person name="Boka K."/>
            <person name="Maroti G."/>
            <person name="Kriszt B."/>
            <person name="Cserhati M."/>
        </authorList>
    </citation>
    <scope>NUCLEOTIDE SEQUENCE [LARGE SCALE GENOMIC DNA]</scope>
    <source>
        <strain evidence="4 5">KCTC 33519</strain>
    </source>
</reference>
<accession>A0ABV5B0P2</accession>
<evidence type="ECO:0000259" key="3">
    <source>
        <dbReference type="PROSITE" id="PS51737"/>
    </source>
</evidence>
<dbReference type="InterPro" id="IPR050639">
    <property type="entry name" value="SSR_resolvase"/>
</dbReference>
<name>A0ABV5B0P2_9BACL</name>